<feature type="signal peptide" evidence="1">
    <location>
        <begin position="1"/>
        <end position="26"/>
    </location>
</feature>
<keyword evidence="1" id="KW-0732">Signal</keyword>
<keyword evidence="3" id="KW-1185">Reference proteome</keyword>
<reference evidence="2 3" key="1">
    <citation type="journal article" date="2019" name="Nat. Ecol. Evol.">
        <title>Megaphylogeny resolves global patterns of mushroom evolution.</title>
        <authorList>
            <person name="Varga T."/>
            <person name="Krizsan K."/>
            <person name="Foldi C."/>
            <person name="Dima B."/>
            <person name="Sanchez-Garcia M."/>
            <person name="Sanchez-Ramirez S."/>
            <person name="Szollosi G.J."/>
            <person name="Szarkandi J.G."/>
            <person name="Papp V."/>
            <person name="Albert L."/>
            <person name="Andreopoulos W."/>
            <person name="Angelini C."/>
            <person name="Antonin V."/>
            <person name="Barry K.W."/>
            <person name="Bougher N.L."/>
            <person name="Buchanan P."/>
            <person name="Buyck B."/>
            <person name="Bense V."/>
            <person name="Catcheside P."/>
            <person name="Chovatia M."/>
            <person name="Cooper J."/>
            <person name="Damon W."/>
            <person name="Desjardin D."/>
            <person name="Finy P."/>
            <person name="Geml J."/>
            <person name="Haridas S."/>
            <person name="Hughes K."/>
            <person name="Justo A."/>
            <person name="Karasinski D."/>
            <person name="Kautmanova I."/>
            <person name="Kiss B."/>
            <person name="Kocsube S."/>
            <person name="Kotiranta H."/>
            <person name="LaButti K.M."/>
            <person name="Lechner B.E."/>
            <person name="Liimatainen K."/>
            <person name="Lipzen A."/>
            <person name="Lukacs Z."/>
            <person name="Mihaltcheva S."/>
            <person name="Morgado L.N."/>
            <person name="Niskanen T."/>
            <person name="Noordeloos M.E."/>
            <person name="Ohm R.A."/>
            <person name="Ortiz-Santana B."/>
            <person name="Ovrebo C."/>
            <person name="Racz N."/>
            <person name="Riley R."/>
            <person name="Savchenko A."/>
            <person name="Shiryaev A."/>
            <person name="Soop K."/>
            <person name="Spirin V."/>
            <person name="Szebenyi C."/>
            <person name="Tomsovsky M."/>
            <person name="Tulloss R.E."/>
            <person name="Uehling J."/>
            <person name="Grigoriev I.V."/>
            <person name="Vagvolgyi C."/>
            <person name="Papp T."/>
            <person name="Martin F.M."/>
            <person name="Miettinen O."/>
            <person name="Hibbett D.S."/>
            <person name="Nagy L.G."/>
        </authorList>
    </citation>
    <scope>NUCLEOTIDE SEQUENCE [LARGE SCALE GENOMIC DNA]</scope>
    <source>
        <strain evidence="2 3">CBS 962.96</strain>
    </source>
</reference>
<feature type="chain" id="PRO_5021033128" evidence="1">
    <location>
        <begin position="27"/>
        <end position="168"/>
    </location>
</feature>
<organism evidence="2 3">
    <name type="scientific">Dendrothele bispora (strain CBS 962.96)</name>
    <dbReference type="NCBI Taxonomy" id="1314807"/>
    <lineage>
        <taxon>Eukaryota</taxon>
        <taxon>Fungi</taxon>
        <taxon>Dikarya</taxon>
        <taxon>Basidiomycota</taxon>
        <taxon>Agaricomycotina</taxon>
        <taxon>Agaricomycetes</taxon>
        <taxon>Agaricomycetidae</taxon>
        <taxon>Agaricales</taxon>
        <taxon>Agaricales incertae sedis</taxon>
        <taxon>Dendrothele</taxon>
    </lineage>
</organism>
<gene>
    <name evidence="2" type="ORF">K435DRAFT_802513</name>
</gene>
<dbReference type="EMBL" id="ML179358">
    <property type="protein sequence ID" value="THU89730.1"/>
    <property type="molecule type" value="Genomic_DNA"/>
</dbReference>
<sequence>MSWIDDHFNWLAFFLSSRWCVRGVSGKKGNWESSWESLFIKRAPGRSIKFVSWYGKRERYTSSADGGMIPDAGHISKMDPRDFVKNQTTGHMSAYFGGPGHTCRQICTHVMLFSQTWSNTSGNLAKKGTQQHFLGAAPSNNGFSLLKEAGCQACVAAAVTSGSIILGL</sequence>
<dbReference type="AlphaFoldDB" id="A0A4S8LL65"/>
<accession>A0A4S8LL65</accession>
<dbReference type="Proteomes" id="UP000297245">
    <property type="component" value="Unassembled WGS sequence"/>
</dbReference>
<evidence type="ECO:0000313" key="3">
    <source>
        <dbReference type="Proteomes" id="UP000297245"/>
    </source>
</evidence>
<evidence type="ECO:0000313" key="2">
    <source>
        <dbReference type="EMBL" id="THU89730.1"/>
    </source>
</evidence>
<proteinExistence type="predicted"/>
<name>A0A4S8LL65_DENBC</name>
<evidence type="ECO:0000256" key="1">
    <source>
        <dbReference type="SAM" id="SignalP"/>
    </source>
</evidence>
<protein>
    <submittedName>
        <fullName evidence="2">Uncharacterized protein</fullName>
    </submittedName>
</protein>